<comment type="caution">
    <text evidence="1">The sequence shown here is derived from an EMBL/GenBank/DDBJ whole genome shotgun (WGS) entry which is preliminary data.</text>
</comment>
<evidence type="ECO:0008006" key="2">
    <source>
        <dbReference type="Google" id="ProtNLM"/>
    </source>
</evidence>
<accession>X1LHH1</accession>
<sequence length="80" mass="8888">MANIKREKEEQLALANMLSCIILSSSNVSELIEGFAKELKRFMSIDWGAIAWIERGDTVCLLSLSGKMSLPPDFESTLPL</sequence>
<evidence type="ECO:0000313" key="1">
    <source>
        <dbReference type="EMBL" id="GAI05291.1"/>
    </source>
</evidence>
<name>X1LHH1_9ZZZZ</name>
<dbReference type="EMBL" id="BARV01011227">
    <property type="protein sequence ID" value="GAI05291.1"/>
    <property type="molecule type" value="Genomic_DNA"/>
</dbReference>
<gene>
    <name evidence="1" type="ORF">S06H3_21389</name>
</gene>
<organism evidence="1">
    <name type="scientific">marine sediment metagenome</name>
    <dbReference type="NCBI Taxonomy" id="412755"/>
    <lineage>
        <taxon>unclassified sequences</taxon>
        <taxon>metagenomes</taxon>
        <taxon>ecological metagenomes</taxon>
    </lineage>
</organism>
<protein>
    <recommendedName>
        <fullName evidence="2">GAF domain-containing protein</fullName>
    </recommendedName>
</protein>
<feature type="non-terminal residue" evidence="1">
    <location>
        <position position="80"/>
    </location>
</feature>
<reference evidence="1" key="1">
    <citation type="journal article" date="2014" name="Front. Microbiol.">
        <title>High frequency of phylogenetically diverse reductive dehalogenase-homologous genes in deep subseafloor sedimentary metagenomes.</title>
        <authorList>
            <person name="Kawai M."/>
            <person name="Futagami T."/>
            <person name="Toyoda A."/>
            <person name="Takaki Y."/>
            <person name="Nishi S."/>
            <person name="Hori S."/>
            <person name="Arai W."/>
            <person name="Tsubouchi T."/>
            <person name="Morono Y."/>
            <person name="Uchiyama I."/>
            <person name="Ito T."/>
            <person name="Fujiyama A."/>
            <person name="Inagaki F."/>
            <person name="Takami H."/>
        </authorList>
    </citation>
    <scope>NUCLEOTIDE SEQUENCE</scope>
    <source>
        <strain evidence="1">Expedition CK06-06</strain>
    </source>
</reference>
<proteinExistence type="predicted"/>
<dbReference type="AlphaFoldDB" id="X1LHH1"/>